<protein>
    <submittedName>
        <fullName evidence="1">Uncharacterized protein</fullName>
    </submittedName>
</protein>
<dbReference type="Proteomes" id="UP000094501">
    <property type="component" value="Unassembled WGS sequence"/>
</dbReference>
<dbReference type="RefSeq" id="WP_069437164.1">
    <property type="nucleotide sequence ID" value="NZ_LPWG01000011.1"/>
</dbReference>
<dbReference type="OrthoDB" id="1523598at2"/>
<accession>A0A1E3W092</accession>
<comment type="caution">
    <text evidence="1">The sequence shown here is derived from an EMBL/GenBank/DDBJ whole genome shotgun (WGS) entry which is preliminary data.</text>
</comment>
<evidence type="ECO:0000313" key="1">
    <source>
        <dbReference type="EMBL" id="ODR99224.1"/>
    </source>
</evidence>
<name>A0A1E3W092_9HYPH</name>
<evidence type="ECO:0000313" key="2">
    <source>
        <dbReference type="Proteomes" id="UP000094501"/>
    </source>
</evidence>
<proteinExistence type="predicted"/>
<sequence length="77" mass="8363">MADYTLEHGKRYKAKITLGLLQSVAPNEMVAEQLRQTGFADVRVTGSGRTRIATGVWERGTVSGAIPDEISDITLLT</sequence>
<keyword evidence="2" id="KW-1185">Reference proteome</keyword>
<dbReference type="AlphaFoldDB" id="A0A1E3W092"/>
<reference evidence="1 2" key="1">
    <citation type="journal article" date="2016" name="Environ. Microbiol.">
        <title>New Methyloceanibacter diversity from North Sea sediments includes methanotroph containing solely the soluble methane monooxygenase.</title>
        <authorList>
            <person name="Vekeman B."/>
            <person name="Kerckhof F.M."/>
            <person name="Cremers G."/>
            <person name="de Vos P."/>
            <person name="Vandamme P."/>
            <person name="Boon N."/>
            <person name="Op den Camp H.J."/>
            <person name="Heylen K."/>
        </authorList>
    </citation>
    <scope>NUCLEOTIDE SEQUENCE [LARGE SCALE GENOMIC DNA]</scope>
    <source>
        <strain evidence="1 2">R-67174</strain>
    </source>
</reference>
<organism evidence="1 2">
    <name type="scientific">Methyloceanibacter methanicus</name>
    <dbReference type="NCBI Taxonomy" id="1774968"/>
    <lineage>
        <taxon>Bacteria</taxon>
        <taxon>Pseudomonadati</taxon>
        <taxon>Pseudomonadota</taxon>
        <taxon>Alphaproteobacteria</taxon>
        <taxon>Hyphomicrobiales</taxon>
        <taxon>Hyphomicrobiaceae</taxon>
        <taxon>Methyloceanibacter</taxon>
    </lineage>
</organism>
<dbReference type="EMBL" id="LPWG01000011">
    <property type="protein sequence ID" value="ODR99224.1"/>
    <property type="molecule type" value="Genomic_DNA"/>
</dbReference>
<gene>
    <name evidence="1" type="ORF">AUC68_04240</name>
</gene>